<keyword evidence="7" id="KW-1015">Disulfide bond</keyword>
<keyword evidence="5 9" id="KW-0732">Signal</keyword>
<dbReference type="RefSeq" id="XP_054840282.1">
    <property type="nucleotide sequence ID" value="XM_054984307.1"/>
</dbReference>
<feature type="chain" id="PRO_5041659582" evidence="9">
    <location>
        <begin position="21"/>
        <end position="124"/>
    </location>
</feature>
<dbReference type="CDD" id="cd23573">
    <property type="entry name" value="TFP_LU_ECD_PSCA"/>
    <property type="match status" value="1"/>
</dbReference>
<evidence type="ECO:0000256" key="6">
    <source>
        <dbReference type="ARBA" id="ARBA00023136"/>
    </source>
</evidence>
<keyword evidence="8" id="KW-0325">Glycoprotein</keyword>
<dbReference type="Pfam" id="PF00087">
    <property type="entry name" value="Toxin_TOLIP"/>
    <property type="match status" value="1"/>
</dbReference>
<evidence type="ECO:0000259" key="10">
    <source>
        <dbReference type="SMART" id="SM00134"/>
    </source>
</evidence>
<dbReference type="Proteomes" id="UP001190640">
    <property type="component" value="Chromosome 7"/>
</dbReference>
<dbReference type="GeneID" id="129333016"/>
<dbReference type="PANTHER" id="PTHR16983:SF1">
    <property type="entry name" value="PROSTATE STEM CELL ANTIGEN"/>
    <property type="match status" value="1"/>
</dbReference>
<keyword evidence="6" id="KW-0472">Membrane</keyword>
<gene>
    <name evidence="12" type="primary">LOC129333016</name>
</gene>
<evidence type="ECO:0000256" key="8">
    <source>
        <dbReference type="ARBA" id="ARBA00023180"/>
    </source>
</evidence>
<evidence type="ECO:0000256" key="1">
    <source>
        <dbReference type="ARBA" id="ARBA00004236"/>
    </source>
</evidence>
<name>A0AA97JNF9_EUBMA</name>
<dbReference type="InterPro" id="IPR045860">
    <property type="entry name" value="Snake_toxin-like_sf"/>
</dbReference>
<feature type="signal peptide" evidence="9">
    <location>
        <begin position="1"/>
        <end position="20"/>
    </location>
</feature>
<reference evidence="12" key="1">
    <citation type="submission" date="2025-08" db="UniProtKB">
        <authorList>
            <consortium name="RefSeq"/>
        </authorList>
    </citation>
    <scope>IDENTIFICATION</scope>
    <source>
        <tissue evidence="12">Blood</tissue>
    </source>
</reference>
<dbReference type="InterPro" id="IPR035076">
    <property type="entry name" value="Toxin/TOLIP"/>
</dbReference>
<evidence type="ECO:0000256" key="9">
    <source>
        <dbReference type="SAM" id="SignalP"/>
    </source>
</evidence>
<evidence type="ECO:0000256" key="5">
    <source>
        <dbReference type="ARBA" id="ARBA00022729"/>
    </source>
</evidence>
<sequence>MKPLLIFVLAGSLFVQPAGSLKCYTCAMQVSNSKCQGVKDCDHTAKACKTEVLSVIGVITLISKECALSCEAAFNDYTVAKRNVSCCDTEFCNFSGASGFEISYTKVALALCTSFALTFLRSGP</sequence>
<evidence type="ECO:0000256" key="4">
    <source>
        <dbReference type="ARBA" id="ARBA00022525"/>
    </source>
</evidence>
<dbReference type="InterPro" id="IPR051110">
    <property type="entry name" value="Ly-6/neurotoxin-like_GPI-ap"/>
</dbReference>
<dbReference type="InterPro" id="IPR016054">
    <property type="entry name" value="LY6_UPA_recep-like"/>
</dbReference>
<accession>A0AA97JNF9</accession>
<dbReference type="SUPFAM" id="SSF57302">
    <property type="entry name" value="Snake toxin-like"/>
    <property type="match status" value="1"/>
</dbReference>
<dbReference type="PANTHER" id="PTHR16983">
    <property type="entry name" value="UPAR/LY6 DOMAIN-CONTAINING PROTEIN"/>
    <property type="match status" value="1"/>
</dbReference>
<evidence type="ECO:0000256" key="3">
    <source>
        <dbReference type="ARBA" id="ARBA00022475"/>
    </source>
</evidence>
<protein>
    <submittedName>
        <fullName evidence="12">Prostate stem cell antigen-like</fullName>
    </submittedName>
</protein>
<comment type="subcellular location">
    <subcellularLocation>
        <location evidence="1">Cell membrane</location>
    </subcellularLocation>
    <subcellularLocation>
        <location evidence="2">Secreted</location>
    </subcellularLocation>
</comment>
<evidence type="ECO:0000313" key="11">
    <source>
        <dbReference type="Proteomes" id="UP001190640"/>
    </source>
</evidence>
<dbReference type="FunFam" id="2.10.60.10:FF:000003">
    <property type="entry name" value="lymphocyte antigen 6E isoform X1"/>
    <property type="match status" value="1"/>
</dbReference>
<evidence type="ECO:0000256" key="7">
    <source>
        <dbReference type="ARBA" id="ARBA00023157"/>
    </source>
</evidence>
<dbReference type="GO" id="GO:0005886">
    <property type="term" value="C:plasma membrane"/>
    <property type="evidence" value="ECO:0007669"/>
    <property type="project" value="UniProtKB-SubCell"/>
</dbReference>
<feature type="domain" description="UPAR/Ly6" evidence="10">
    <location>
        <begin position="21"/>
        <end position="103"/>
    </location>
</feature>
<keyword evidence="4" id="KW-0964">Secreted</keyword>
<dbReference type="KEGG" id="emc:129333016"/>
<dbReference type="GO" id="GO:0005576">
    <property type="term" value="C:extracellular region"/>
    <property type="evidence" value="ECO:0007669"/>
    <property type="project" value="UniProtKB-SubCell"/>
</dbReference>
<organism evidence="11 12">
    <name type="scientific">Eublepharis macularius</name>
    <name type="common">Leopard gecko</name>
    <name type="synonym">Cyrtodactylus macularius</name>
    <dbReference type="NCBI Taxonomy" id="481883"/>
    <lineage>
        <taxon>Eukaryota</taxon>
        <taxon>Metazoa</taxon>
        <taxon>Chordata</taxon>
        <taxon>Craniata</taxon>
        <taxon>Vertebrata</taxon>
        <taxon>Euteleostomi</taxon>
        <taxon>Lepidosauria</taxon>
        <taxon>Squamata</taxon>
        <taxon>Bifurcata</taxon>
        <taxon>Gekkota</taxon>
        <taxon>Eublepharidae</taxon>
        <taxon>Eublepharinae</taxon>
        <taxon>Eublepharis</taxon>
    </lineage>
</organism>
<dbReference type="Gene3D" id="2.10.60.10">
    <property type="entry name" value="CD59"/>
    <property type="match status" value="1"/>
</dbReference>
<proteinExistence type="predicted"/>
<evidence type="ECO:0000256" key="2">
    <source>
        <dbReference type="ARBA" id="ARBA00004613"/>
    </source>
</evidence>
<evidence type="ECO:0000313" key="12">
    <source>
        <dbReference type="RefSeq" id="XP_054840282.1"/>
    </source>
</evidence>
<dbReference type="SMART" id="SM00134">
    <property type="entry name" value="LU"/>
    <property type="match status" value="1"/>
</dbReference>
<dbReference type="AlphaFoldDB" id="A0AA97JNF9"/>
<keyword evidence="3" id="KW-1003">Cell membrane</keyword>
<keyword evidence="11" id="KW-1185">Reference proteome</keyword>